<keyword evidence="7" id="KW-1185">Reference proteome</keyword>
<accession>A0AAE2YPA5</accession>
<evidence type="ECO:0000256" key="4">
    <source>
        <dbReference type="RuleBase" id="RU364065"/>
    </source>
</evidence>
<organism evidence="6 7">
    <name type="scientific">Igneacidithiobacillus copahuensis</name>
    <dbReference type="NCBI Taxonomy" id="2724909"/>
    <lineage>
        <taxon>Bacteria</taxon>
        <taxon>Pseudomonadati</taxon>
        <taxon>Pseudomonadota</taxon>
        <taxon>Acidithiobacillia</taxon>
        <taxon>Acidithiobacillales</taxon>
        <taxon>Acidithiobacillaceae</taxon>
        <taxon>Igneacidithiobacillus</taxon>
    </lineage>
</organism>
<dbReference type="PANTHER" id="PTHR45694">
    <property type="entry name" value="GLUTAREDOXIN 2"/>
    <property type="match status" value="1"/>
</dbReference>
<dbReference type="GO" id="GO:0034599">
    <property type="term" value="P:cellular response to oxidative stress"/>
    <property type="evidence" value="ECO:0007669"/>
    <property type="project" value="TreeGrafter"/>
</dbReference>
<comment type="function">
    <text evidence="4">Has a glutathione-disulfide oxidoreductase activity in the presence of NADPH and glutathione reductase. Reduces low molecular weight disulfides and proteins.</text>
</comment>
<dbReference type="InterPro" id="IPR011900">
    <property type="entry name" value="GRX_bact"/>
</dbReference>
<evidence type="ECO:0000256" key="2">
    <source>
        <dbReference type="ARBA" id="ARBA00022448"/>
    </source>
</evidence>
<dbReference type="PRINTS" id="PR00160">
    <property type="entry name" value="GLUTAREDOXIN"/>
</dbReference>
<dbReference type="Pfam" id="PF00462">
    <property type="entry name" value="Glutaredoxin"/>
    <property type="match status" value="1"/>
</dbReference>
<evidence type="ECO:0000256" key="3">
    <source>
        <dbReference type="ARBA" id="ARBA00022982"/>
    </source>
</evidence>
<dbReference type="InterPro" id="IPR002109">
    <property type="entry name" value="Glutaredoxin"/>
</dbReference>
<evidence type="ECO:0000313" key="7">
    <source>
        <dbReference type="Proteomes" id="UP001197378"/>
    </source>
</evidence>
<dbReference type="InterPro" id="IPR014025">
    <property type="entry name" value="Glutaredoxin_subgr"/>
</dbReference>
<name>A0AAE2YPA5_9PROT</name>
<dbReference type="Gene3D" id="3.40.30.10">
    <property type="entry name" value="Glutaredoxin"/>
    <property type="match status" value="1"/>
</dbReference>
<dbReference type="GO" id="GO:0015038">
    <property type="term" value="F:glutathione disulfide oxidoreductase activity"/>
    <property type="evidence" value="ECO:0007669"/>
    <property type="project" value="UniProtKB-UniRule"/>
</dbReference>
<evidence type="ECO:0000259" key="5">
    <source>
        <dbReference type="Pfam" id="PF00462"/>
    </source>
</evidence>
<comment type="similarity">
    <text evidence="1 4">Belongs to the glutaredoxin family.</text>
</comment>
<protein>
    <recommendedName>
        <fullName evidence="4">Glutaredoxin</fullName>
    </recommendedName>
</protein>
<dbReference type="EMBL" id="JAAXYO010000039">
    <property type="protein sequence ID" value="MBU2787448.1"/>
    <property type="molecule type" value="Genomic_DNA"/>
</dbReference>
<evidence type="ECO:0000313" key="6">
    <source>
        <dbReference type="EMBL" id="MBU2787448.1"/>
    </source>
</evidence>
<keyword evidence="4" id="KW-0963">Cytoplasm</keyword>
<dbReference type="GO" id="GO:0005737">
    <property type="term" value="C:cytoplasm"/>
    <property type="evidence" value="ECO:0007669"/>
    <property type="project" value="TreeGrafter"/>
</dbReference>
<evidence type="ECO:0000256" key="1">
    <source>
        <dbReference type="ARBA" id="ARBA00007787"/>
    </source>
</evidence>
<dbReference type="PANTHER" id="PTHR45694:SF18">
    <property type="entry name" value="GLUTAREDOXIN-1-RELATED"/>
    <property type="match status" value="1"/>
</dbReference>
<dbReference type="NCBIfam" id="TIGR02181">
    <property type="entry name" value="GRX_bact"/>
    <property type="match status" value="1"/>
</dbReference>
<dbReference type="GO" id="GO:0045454">
    <property type="term" value="P:cell redox homeostasis"/>
    <property type="evidence" value="ECO:0007669"/>
    <property type="project" value="InterPro"/>
</dbReference>
<keyword evidence="2 4" id="KW-0813">Transport</keyword>
<dbReference type="Proteomes" id="UP001197378">
    <property type="component" value="Unassembled WGS sequence"/>
</dbReference>
<reference evidence="6" key="1">
    <citation type="journal article" date="2021" name="ISME J.">
        <title>Genomic evolution of the class Acidithiobacillia: deep-branching Proteobacteria living in extreme acidic conditions.</title>
        <authorList>
            <person name="Moya-Beltran A."/>
            <person name="Beard S."/>
            <person name="Rojas-Villalobos C."/>
            <person name="Issotta F."/>
            <person name="Gallardo Y."/>
            <person name="Ulloa R."/>
            <person name="Giaveno A."/>
            <person name="Degli Esposti M."/>
            <person name="Johnson D.B."/>
            <person name="Quatrini R."/>
        </authorList>
    </citation>
    <scope>NUCLEOTIDE SEQUENCE</scope>
    <source>
        <strain evidence="6">VAN18-1</strain>
    </source>
</reference>
<dbReference type="SUPFAM" id="SSF52833">
    <property type="entry name" value="Thioredoxin-like"/>
    <property type="match status" value="1"/>
</dbReference>
<proteinExistence type="inferred from homology"/>
<feature type="domain" description="Glutaredoxin" evidence="5">
    <location>
        <begin position="4"/>
        <end position="64"/>
    </location>
</feature>
<dbReference type="PROSITE" id="PS51354">
    <property type="entry name" value="GLUTAREDOXIN_2"/>
    <property type="match status" value="1"/>
</dbReference>
<dbReference type="InterPro" id="IPR036249">
    <property type="entry name" value="Thioredoxin-like_sf"/>
</dbReference>
<dbReference type="CDD" id="cd03418">
    <property type="entry name" value="GRX_GRXb_1_3_like"/>
    <property type="match status" value="1"/>
</dbReference>
<gene>
    <name evidence="6" type="primary">grxC</name>
    <name evidence="6" type="ORF">HFQ13_04340</name>
</gene>
<dbReference type="AlphaFoldDB" id="A0AAE2YPA5"/>
<sequence>MAEVIVYATHACGYCRRALALLQQKQVAAQIIWVDQEPHRRAEMIQRAAGRRTVPQIFIAQRHIGGCDDLLALDRRGELDPLLRN</sequence>
<keyword evidence="3 4" id="KW-0249">Electron transport</keyword>
<keyword evidence="4" id="KW-0676">Redox-active center</keyword>
<comment type="caution">
    <text evidence="6">The sequence shown here is derived from an EMBL/GenBank/DDBJ whole genome shotgun (WGS) entry which is preliminary data.</text>
</comment>